<dbReference type="InterPro" id="IPR016032">
    <property type="entry name" value="Sig_transdc_resp-reg_C-effctor"/>
</dbReference>
<dbReference type="Gene3D" id="1.10.10.10">
    <property type="entry name" value="Winged helix-like DNA-binding domain superfamily/Winged helix DNA-binding domain"/>
    <property type="match status" value="1"/>
</dbReference>
<dbReference type="SUPFAM" id="SSF75516">
    <property type="entry name" value="Pheromone-binding domain of LuxR-like quorum-sensing transcription factors"/>
    <property type="match status" value="1"/>
</dbReference>
<name>A0AAD1D974_SPHMI</name>
<feature type="domain" description="HTH luxR-type" evidence="4">
    <location>
        <begin position="173"/>
        <end position="238"/>
    </location>
</feature>
<dbReference type="SUPFAM" id="SSF46894">
    <property type="entry name" value="C-terminal effector domain of the bipartite response regulators"/>
    <property type="match status" value="1"/>
</dbReference>
<dbReference type="EMBL" id="AP018711">
    <property type="protein sequence ID" value="BBE35960.1"/>
    <property type="molecule type" value="Genomic_DNA"/>
</dbReference>
<keyword evidence="3" id="KW-0804">Transcription</keyword>
<sequence>MLFKKVQAFVDKAKKANDLLTLTNLTQAITEELGFDCFALLHSPRQSRVPAETLQLTTYPGVWVEMVRDRAYWVDDPVFAACEIAVAGFPWKHIPDMVVLSERQRDVMRVARTEGLLDGFTVPMPKGGTTVGLCSFATRRERRSDHYGAAAAQSVGWFAFEAARRISTHEPIPLPPSAALTPRQLDCIVLYARGKSDAMMGRLLGISPKTCNEHIEIAKRRYGVATRQQLLARVLWNGQLSFADILS</sequence>
<evidence type="ECO:0000313" key="7">
    <source>
        <dbReference type="Proteomes" id="UP000275727"/>
    </source>
</evidence>
<dbReference type="RefSeq" id="WP_121052133.1">
    <property type="nucleotide sequence ID" value="NZ_AP018711.1"/>
</dbReference>
<dbReference type="InterPro" id="IPR005143">
    <property type="entry name" value="TF_LuxR_autoind-bd_dom"/>
</dbReference>
<dbReference type="AlphaFoldDB" id="A0AAD1D974"/>
<dbReference type="InterPro" id="IPR036388">
    <property type="entry name" value="WH-like_DNA-bd_sf"/>
</dbReference>
<evidence type="ECO:0000313" key="6">
    <source>
        <dbReference type="EMBL" id="RKS88149.1"/>
    </source>
</evidence>
<keyword evidence="1" id="KW-0805">Transcription regulation</keyword>
<dbReference type="InterPro" id="IPR036693">
    <property type="entry name" value="TF_LuxR_autoind-bd_dom_sf"/>
</dbReference>
<dbReference type="Pfam" id="PF00196">
    <property type="entry name" value="GerE"/>
    <property type="match status" value="1"/>
</dbReference>
<dbReference type="GO" id="GO:0003677">
    <property type="term" value="F:DNA binding"/>
    <property type="evidence" value="ECO:0007669"/>
    <property type="project" value="UniProtKB-KW"/>
</dbReference>
<dbReference type="Pfam" id="PF03472">
    <property type="entry name" value="Autoind_bind"/>
    <property type="match status" value="1"/>
</dbReference>
<dbReference type="Proteomes" id="UP000276029">
    <property type="component" value="Unassembled WGS sequence"/>
</dbReference>
<reference evidence="6 8" key="2">
    <citation type="submission" date="2018-10" db="EMBL/GenBank/DDBJ databases">
        <title>Genomic Encyclopedia of Type Strains, Phase IV (KMG-IV): sequencing the most valuable type-strain genomes for metagenomic binning, comparative biology and taxonomic classification.</title>
        <authorList>
            <person name="Goeker M."/>
        </authorList>
    </citation>
    <scope>NUCLEOTIDE SEQUENCE [LARGE SCALE GENOMIC DNA]</scope>
    <source>
        <strain evidence="6 8">DSM 19791</strain>
    </source>
</reference>
<gene>
    <name evidence="6" type="ORF">DFR51_2796</name>
    <name evidence="5" type="ORF">SmB9_36180</name>
</gene>
<dbReference type="Gene3D" id="3.30.450.80">
    <property type="entry name" value="Transcription factor LuxR-like, autoinducer-binding domain"/>
    <property type="match status" value="1"/>
</dbReference>
<reference evidence="5 7" key="1">
    <citation type="submission" date="2018-06" db="EMBL/GenBank/DDBJ databases">
        <title>Complete Genome Sequence of the Microcystin-Degrading Bacterium Sphingosinicella microcystinivorans Strain B-9.</title>
        <authorList>
            <person name="Jin H."/>
            <person name="Nishizawa T."/>
            <person name="Guo Y."/>
            <person name="Nishizawa A."/>
            <person name="Park H."/>
            <person name="Kato H."/>
            <person name="Tsuji K."/>
            <person name="Harada K."/>
        </authorList>
    </citation>
    <scope>NUCLEOTIDE SEQUENCE [LARGE SCALE GENOMIC DNA]</scope>
    <source>
        <strain evidence="5 7">B9</strain>
    </source>
</reference>
<evidence type="ECO:0000256" key="3">
    <source>
        <dbReference type="ARBA" id="ARBA00023163"/>
    </source>
</evidence>
<keyword evidence="8" id="KW-1185">Reference proteome</keyword>
<dbReference type="CDD" id="cd06170">
    <property type="entry name" value="LuxR_C_like"/>
    <property type="match status" value="1"/>
</dbReference>
<dbReference type="KEGG" id="smic:SmB9_36180"/>
<keyword evidence="2" id="KW-0238">DNA-binding</keyword>
<dbReference type="PROSITE" id="PS50043">
    <property type="entry name" value="HTH_LUXR_2"/>
    <property type="match status" value="1"/>
</dbReference>
<evidence type="ECO:0000256" key="2">
    <source>
        <dbReference type="ARBA" id="ARBA00023125"/>
    </source>
</evidence>
<evidence type="ECO:0000256" key="1">
    <source>
        <dbReference type="ARBA" id="ARBA00023015"/>
    </source>
</evidence>
<evidence type="ECO:0000259" key="4">
    <source>
        <dbReference type="PROSITE" id="PS50043"/>
    </source>
</evidence>
<organism evidence="5 7">
    <name type="scientific">Sphingosinicella microcystinivorans</name>
    <dbReference type="NCBI Taxonomy" id="335406"/>
    <lineage>
        <taxon>Bacteria</taxon>
        <taxon>Pseudomonadati</taxon>
        <taxon>Pseudomonadota</taxon>
        <taxon>Alphaproteobacteria</taxon>
        <taxon>Sphingomonadales</taxon>
        <taxon>Sphingosinicellaceae</taxon>
        <taxon>Sphingosinicella</taxon>
    </lineage>
</organism>
<dbReference type="GO" id="GO:0006355">
    <property type="term" value="P:regulation of DNA-templated transcription"/>
    <property type="evidence" value="ECO:0007669"/>
    <property type="project" value="InterPro"/>
</dbReference>
<dbReference type="EMBL" id="RBWX01000009">
    <property type="protein sequence ID" value="RKS88149.1"/>
    <property type="molecule type" value="Genomic_DNA"/>
</dbReference>
<dbReference type="Proteomes" id="UP000275727">
    <property type="component" value="Chromosome"/>
</dbReference>
<accession>A0AAD1D974</accession>
<protein>
    <submittedName>
        <fullName evidence="6">LuxR family quorum-sensing system transcriptional regulator CciR</fullName>
    </submittedName>
</protein>
<evidence type="ECO:0000313" key="5">
    <source>
        <dbReference type="EMBL" id="BBE35960.1"/>
    </source>
</evidence>
<dbReference type="InterPro" id="IPR000792">
    <property type="entry name" value="Tscrpt_reg_LuxR_C"/>
</dbReference>
<proteinExistence type="predicted"/>
<dbReference type="SMART" id="SM00421">
    <property type="entry name" value="HTH_LUXR"/>
    <property type="match status" value="1"/>
</dbReference>
<evidence type="ECO:0000313" key="8">
    <source>
        <dbReference type="Proteomes" id="UP000276029"/>
    </source>
</evidence>